<comment type="caution">
    <text evidence="1">The sequence shown here is derived from an EMBL/GenBank/DDBJ whole genome shotgun (WGS) entry which is preliminary data.</text>
</comment>
<reference evidence="1" key="2">
    <citation type="submission" date="2022-10" db="EMBL/GenBank/DDBJ databases">
        <authorList>
            <person name="Kostovova I."/>
            <person name="Moravkova M."/>
            <person name="Pechar R."/>
        </authorList>
    </citation>
    <scope>NUCLEOTIDE SEQUENCE</scope>
    <source>
        <strain evidence="1">M597B</strain>
    </source>
</reference>
<dbReference type="Proteomes" id="UP001141961">
    <property type="component" value="Unassembled WGS sequence"/>
</dbReference>
<proteinExistence type="predicted"/>
<gene>
    <name evidence="1" type="ORF">ODV14_05665</name>
</gene>
<evidence type="ECO:0000313" key="1">
    <source>
        <dbReference type="EMBL" id="MDB6246815.1"/>
    </source>
</evidence>
<protein>
    <submittedName>
        <fullName evidence="1">Uncharacterized protein</fullName>
    </submittedName>
</protein>
<sequence length="66" mass="7714">MMRINKALKCNFSDEDINKVANTRLGWYRRINGTIINFMLSPKVLGIKKADRPGLVNPLEYYLSRR</sequence>
<evidence type="ECO:0000313" key="2">
    <source>
        <dbReference type="Proteomes" id="UP001141961"/>
    </source>
</evidence>
<reference evidence="1" key="1">
    <citation type="journal article" date="2022" name="Microorganisms">
        <title>Antibiotic Susceptibility, Resistance Gene Determinants and Corresponding Genomic Regions in Lactobacillus amylovorus Isolates Derived from Wild Boars and Domestic Pigs.</title>
        <authorList>
            <person name="Moravkova M."/>
            <person name="Kostovova I."/>
            <person name="Kavanova K."/>
            <person name="Pechar R."/>
            <person name="Stanek S."/>
            <person name="Brychta A."/>
            <person name="Zeman M."/>
            <person name="Kubasova T."/>
        </authorList>
    </citation>
    <scope>NUCLEOTIDE SEQUENCE</scope>
    <source>
        <strain evidence="1">M597B</strain>
    </source>
</reference>
<organism evidence="1 2">
    <name type="scientific">Lactobacillus amylovorus</name>
    <dbReference type="NCBI Taxonomy" id="1604"/>
    <lineage>
        <taxon>Bacteria</taxon>
        <taxon>Bacillati</taxon>
        <taxon>Bacillota</taxon>
        <taxon>Bacilli</taxon>
        <taxon>Lactobacillales</taxon>
        <taxon>Lactobacillaceae</taxon>
        <taxon>Lactobacillus</taxon>
    </lineage>
</organism>
<dbReference type="EMBL" id="JAOTHD010000015">
    <property type="protein sequence ID" value="MDB6246815.1"/>
    <property type="molecule type" value="Genomic_DNA"/>
</dbReference>
<dbReference type="AlphaFoldDB" id="A0AAW6B9I8"/>
<name>A0AAW6B9I8_LACAM</name>
<accession>A0AAW6B9I8</accession>